<reference evidence="2" key="2">
    <citation type="submission" date="2020-11" db="EMBL/GenBank/DDBJ databases">
        <authorList>
            <person name="McCartney M.A."/>
            <person name="Auch B."/>
            <person name="Kono T."/>
            <person name="Mallez S."/>
            <person name="Becker A."/>
            <person name="Gohl D.M."/>
            <person name="Silverstein K.A.T."/>
            <person name="Koren S."/>
            <person name="Bechman K.B."/>
            <person name="Herman A."/>
            <person name="Abrahante J.E."/>
            <person name="Garbe J."/>
        </authorList>
    </citation>
    <scope>NUCLEOTIDE SEQUENCE</scope>
    <source>
        <strain evidence="2">Duluth1</strain>
        <tissue evidence="2">Whole animal</tissue>
    </source>
</reference>
<evidence type="ECO:0000313" key="2">
    <source>
        <dbReference type="EMBL" id="KAH3855970.1"/>
    </source>
</evidence>
<feature type="transmembrane region" description="Helical" evidence="1">
    <location>
        <begin position="86"/>
        <end position="108"/>
    </location>
</feature>
<evidence type="ECO:0000256" key="1">
    <source>
        <dbReference type="SAM" id="Phobius"/>
    </source>
</evidence>
<evidence type="ECO:0000313" key="3">
    <source>
        <dbReference type="Proteomes" id="UP000828390"/>
    </source>
</evidence>
<name>A0A9D4LD87_DREPO</name>
<accession>A0A9D4LD87</accession>
<sequence>MNQHCINNDGSYICIEGITDMSTTDTKYESANNNFQTTLTASDGFLHSTDNRESTVDGGHTCMNTVHSSVFAKQNPEKQQETKLDVVLGSIFGTMAFISGFLVALVAYKKCR</sequence>
<gene>
    <name evidence="2" type="ORF">DPMN_098548</name>
</gene>
<keyword evidence="3" id="KW-1185">Reference proteome</keyword>
<dbReference type="AlphaFoldDB" id="A0A9D4LD87"/>
<proteinExistence type="predicted"/>
<comment type="caution">
    <text evidence="2">The sequence shown here is derived from an EMBL/GenBank/DDBJ whole genome shotgun (WGS) entry which is preliminary data.</text>
</comment>
<organism evidence="2 3">
    <name type="scientific">Dreissena polymorpha</name>
    <name type="common">Zebra mussel</name>
    <name type="synonym">Mytilus polymorpha</name>
    <dbReference type="NCBI Taxonomy" id="45954"/>
    <lineage>
        <taxon>Eukaryota</taxon>
        <taxon>Metazoa</taxon>
        <taxon>Spiralia</taxon>
        <taxon>Lophotrochozoa</taxon>
        <taxon>Mollusca</taxon>
        <taxon>Bivalvia</taxon>
        <taxon>Autobranchia</taxon>
        <taxon>Heteroconchia</taxon>
        <taxon>Euheterodonta</taxon>
        <taxon>Imparidentia</taxon>
        <taxon>Neoheterodontei</taxon>
        <taxon>Myida</taxon>
        <taxon>Dreissenoidea</taxon>
        <taxon>Dreissenidae</taxon>
        <taxon>Dreissena</taxon>
    </lineage>
</organism>
<keyword evidence="1" id="KW-1133">Transmembrane helix</keyword>
<keyword evidence="1" id="KW-0472">Membrane</keyword>
<keyword evidence="1" id="KW-0812">Transmembrane</keyword>
<protein>
    <submittedName>
        <fullName evidence="2">Uncharacterized protein</fullName>
    </submittedName>
</protein>
<reference evidence="2" key="1">
    <citation type="journal article" date="2019" name="bioRxiv">
        <title>The Genome of the Zebra Mussel, Dreissena polymorpha: A Resource for Invasive Species Research.</title>
        <authorList>
            <person name="McCartney M.A."/>
            <person name="Auch B."/>
            <person name="Kono T."/>
            <person name="Mallez S."/>
            <person name="Zhang Y."/>
            <person name="Obille A."/>
            <person name="Becker A."/>
            <person name="Abrahante J.E."/>
            <person name="Garbe J."/>
            <person name="Badalamenti J.P."/>
            <person name="Herman A."/>
            <person name="Mangelson H."/>
            <person name="Liachko I."/>
            <person name="Sullivan S."/>
            <person name="Sone E.D."/>
            <person name="Koren S."/>
            <person name="Silverstein K.A.T."/>
            <person name="Beckman K.B."/>
            <person name="Gohl D.M."/>
        </authorList>
    </citation>
    <scope>NUCLEOTIDE SEQUENCE</scope>
    <source>
        <strain evidence="2">Duluth1</strain>
        <tissue evidence="2">Whole animal</tissue>
    </source>
</reference>
<dbReference type="Proteomes" id="UP000828390">
    <property type="component" value="Unassembled WGS sequence"/>
</dbReference>
<dbReference type="EMBL" id="JAIWYP010000003">
    <property type="protein sequence ID" value="KAH3855970.1"/>
    <property type="molecule type" value="Genomic_DNA"/>
</dbReference>